<dbReference type="InterPro" id="IPR013324">
    <property type="entry name" value="RNA_pol_sigma_r3/r4-like"/>
</dbReference>
<sequence>MMPNFDVHVGDHYRNLYYFALSLSRNEADAADLTQHAYLKLAKHWVKIKNPSKVKSWLFSTLYRDFIDRKRKRKFESDVQIETISREISFESTEAADKHDSEIAVQALIDLQDEYRIPLTLFYLEDYSYKEIAKVLDIPIGTVMSRLHRGKELLYDKLMKKKTRAPFANSSAL</sequence>
<dbReference type="InterPro" id="IPR014284">
    <property type="entry name" value="RNA_pol_sigma-70_dom"/>
</dbReference>
<feature type="domain" description="RNA polymerase sigma-70 region 2" evidence="5">
    <location>
        <begin position="10"/>
        <end position="74"/>
    </location>
</feature>
<name>A0AAQ3LFV7_9BACT</name>
<keyword evidence="4" id="KW-0804">Transcription</keyword>
<keyword evidence="3" id="KW-0731">Sigma factor</keyword>
<dbReference type="InterPro" id="IPR007627">
    <property type="entry name" value="RNA_pol_sigma70_r2"/>
</dbReference>
<dbReference type="InterPro" id="IPR013325">
    <property type="entry name" value="RNA_pol_sigma_r2"/>
</dbReference>
<organism evidence="7 8">
    <name type="scientific">Rubellicoccus peritrichatus</name>
    <dbReference type="NCBI Taxonomy" id="3080537"/>
    <lineage>
        <taxon>Bacteria</taxon>
        <taxon>Pseudomonadati</taxon>
        <taxon>Verrucomicrobiota</taxon>
        <taxon>Opitutia</taxon>
        <taxon>Puniceicoccales</taxon>
        <taxon>Cerasicoccaceae</taxon>
        <taxon>Rubellicoccus</taxon>
    </lineage>
</organism>
<evidence type="ECO:0000256" key="3">
    <source>
        <dbReference type="ARBA" id="ARBA00023082"/>
    </source>
</evidence>
<dbReference type="SUPFAM" id="SSF88659">
    <property type="entry name" value="Sigma3 and sigma4 domains of RNA polymerase sigma factors"/>
    <property type="match status" value="1"/>
</dbReference>
<evidence type="ECO:0000259" key="5">
    <source>
        <dbReference type="Pfam" id="PF04542"/>
    </source>
</evidence>
<keyword evidence="2" id="KW-0805">Transcription regulation</keyword>
<feature type="domain" description="RNA polymerase sigma factor 70 region 4 type 2" evidence="6">
    <location>
        <begin position="105"/>
        <end position="154"/>
    </location>
</feature>
<reference evidence="7 8" key="1">
    <citation type="submission" date="2023-10" db="EMBL/GenBank/DDBJ databases">
        <title>Rubellicoccus peritrichatus gen. nov., sp. nov., isolated from an algae of coral reef tank.</title>
        <authorList>
            <person name="Luo J."/>
        </authorList>
    </citation>
    <scope>NUCLEOTIDE SEQUENCE [LARGE SCALE GENOMIC DNA]</scope>
    <source>
        <strain evidence="7 8">CR14</strain>
    </source>
</reference>
<dbReference type="KEGG" id="puo:RZN69_08075"/>
<dbReference type="InterPro" id="IPR036388">
    <property type="entry name" value="WH-like_DNA-bd_sf"/>
</dbReference>
<dbReference type="RefSeq" id="WP_317835584.1">
    <property type="nucleotide sequence ID" value="NZ_CP136920.1"/>
</dbReference>
<dbReference type="SUPFAM" id="SSF88946">
    <property type="entry name" value="Sigma2 domain of RNA polymerase sigma factors"/>
    <property type="match status" value="1"/>
</dbReference>
<dbReference type="NCBIfam" id="TIGR02937">
    <property type="entry name" value="sigma70-ECF"/>
    <property type="match status" value="1"/>
</dbReference>
<dbReference type="InterPro" id="IPR013249">
    <property type="entry name" value="RNA_pol_sigma70_r4_t2"/>
</dbReference>
<protein>
    <submittedName>
        <fullName evidence="7">RNA polymerase sigma factor</fullName>
    </submittedName>
</protein>
<dbReference type="PANTHER" id="PTHR43133:SF59">
    <property type="entry name" value="ECF RNA POLYMERASE SIGMA FACTOR SIGR"/>
    <property type="match status" value="1"/>
</dbReference>
<evidence type="ECO:0000313" key="7">
    <source>
        <dbReference type="EMBL" id="WOO43048.1"/>
    </source>
</evidence>
<dbReference type="CDD" id="cd06171">
    <property type="entry name" value="Sigma70_r4"/>
    <property type="match status" value="1"/>
</dbReference>
<dbReference type="GO" id="GO:0006352">
    <property type="term" value="P:DNA-templated transcription initiation"/>
    <property type="evidence" value="ECO:0007669"/>
    <property type="project" value="InterPro"/>
</dbReference>
<proteinExistence type="inferred from homology"/>
<gene>
    <name evidence="7" type="ORF">RZN69_08075</name>
</gene>
<dbReference type="Proteomes" id="UP001304300">
    <property type="component" value="Chromosome"/>
</dbReference>
<evidence type="ECO:0000256" key="2">
    <source>
        <dbReference type="ARBA" id="ARBA00023015"/>
    </source>
</evidence>
<accession>A0AAQ3LFV7</accession>
<dbReference type="Pfam" id="PF08281">
    <property type="entry name" value="Sigma70_r4_2"/>
    <property type="match status" value="1"/>
</dbReference>
<dbReference type="GO" id="GO:0016987">
    <property type="term" value="F:sigma factor activity"/>
    <property type="evidence" value="ECO:0007669"/>
    <property type="project" value="UniProtKB-KW"/>
</dbReference>
<keyword evidence="8" id="KW-1185">Reference proteome</keyword>
<dbReference type="Pfam" id="PF04542">
    <property type="entry name" value="Sigma70_r2"/>
    <property type="match status" value="1"/>
</dbReference>
<evidence type="ECO:0000259" key="6">
    <source>
        <dbReference type="Pfam" id="PF08281"/>
    </source>
</evidence>
<evidence type="ECO:0000256" key="4">
    <source>
        <dbReference type="ARBA" id="ARBA00023163"/>
    </source>
</evidence>
<evidence type="ECO:0000256" key="1">
    <source>
        <dbReference type="ARBA" id="ARBA00010641"/>
    </source>
</evidence>
<dbReference type="Gene3D" id="1.10.10.10">
    <property type="entry name" value="Winged helix-like DNA-binding domain superfamily/Winged helix DNA-binding domain"/>
    <property type="match status" value="1"/>
</dbReference>
<dbReference type="AlphaFoldDB" id="A0AAQ3LFV7"/>
<dbReference type="GO" id="GO:0003677">
    <property type="term" value="F:DNA binding"/>
    <property type="evidence" value="ECO:0007669"/>
    <property type="project" value="InterPro"/>
</dbReference>
<dbReference type="Gene3D" id="1.10.1740.10">
    <property type="match status" value="1"/>
</dbReference>
<dbReference type="InterPro" id="IPR039425">
    <property type="entry name" value="RNA_pol_sigma-70-like"/>
</dbReference>
<comment type="similarity">
    <text evidence="1">Belongs to the sigma-70 factor family. ECF subfamily.</text>
</comment>
<dbReference type="EMBL" id="CP136920">
    <property type="protein sequence ID" value="WOO43048.1"/>
    <property type="molecule type" value="Genomic_DNA"/>
</dbReference>
<evidence type="ECO:0000313" key="8">
    <source>
        <dbReference type="Proteomes" id="UP001304300"/>
    </source>
</evidence>
<dbReference type="PANTHER" id="PTHR43133">
    <property type="entry name" value="RNA POLYMERASE ECF-TYPE SIGMA FACTO"/>
    <property type="match status" value="1"/>
</dbReference>